<keyword evidence="7" id="KW-0684">Rhamnose metabolism</keyword>
<sequence length="479" mass="52490">MTLYAAVDLGGSSGRVAVGHIQNGKIVVREVHRFSHEPQTLSDGSIRWEWEKIVHEVITGLNKSLELGPIKSLGIDSWAVDYGLINTEGKLAEIPYTYRDGRTDGLMTQLQRDVGREYIYSKTGIQFIFFNTAYQLFAAKGSQAFKSAKVFLLLPDLLNYFLCGKKSSEVTNASTTQLLNAHTQDWDWELIKKIGIPKAIFPKLHKPKAIIGKVRGHGDINGIKVVAVGSHDTASAVAGTPLNPNGRSAYISSGTWSLVGLELEKAVTTQKAMDYNITNEVGVEGRIRFIRNVTGMWLLEESIRYWRGKGQNFTAAELAAGAAKCESQQIIDTEDPMFAKPGPMPETIAKFCEESGQSVPETPFEFARCIFDSLALAYSRALKDLIDASGREIDEINIVGGGSANELLNQLTADATGKIVFSGPVEATVLGNLIIQMEADGKIASLEEGRSMISDSSNRKKYLPQEGTDWEALWHGILN</sequence>
<dbReference type="InterPro" id="IPR013449">
    <property type="entry name" value="Rhamnulokinase"/>
</dbReference>
<dbReference type="GO" id="GO:0008993">
    <property type="term" value="F:rhamnulokinase activity"/>
    <property type="evidence" value="ECO:0007669"/>
    <property type="project" value="InterPro"/>
</dbReference>
<dbReference type="Pfam" id="PF02782">
    <property type="entry name" value="FGGY_C"/>
    <property type="match status" value="1"/>
</dbReference>
<dbReference type="GO" id="GO:0006071">
    <property type="term" value="P:glycerol metabolic process"/>
    <property type="evidence" value="ECO:0007669"/>
    <property type="project" value="TreeGrafter"/>
</dbReference>
<evidence type="ECO:0000259" key="9">
    <source>
        <dbReference type="Pfam" id="PF02782"/>
    </source>
</evidence>
<evidence type="ECO:0000256" key="5">
    <source>
        <dbReference type="ARBA" id="ARBA00022840"/>
    </source>
</evidence>
<keyword evidence="6" id="KW-1015">Disulfide bond</keyword>
<accession>A0A6J6HJ99</accession>
<dbReference type="GO" id="GO:0005829">
    <property type="term" value="C:cytosol"/>
    <property type="evidence" value="ECO:0007669"/>
    <property type="project" value="TreeGrafter"/>
</dbReference>
<dbReference type="InterPro" id="IPR043129">
    <property type="entry name" value="ATPase_NBD"/>
</dbReference>
<name>A0A6J6HJ99_9ZZZZ</name>
<dbReference type="PANTHER" id="PTHR10196">
    <property type="entry name" value="SUGAR KINASE"/>
    <property type="match status" value="1"/>
</dbReference>
<evidence type="ECO:0000256" key="3">
    <source>
        <dbReference type="ARBA" id="ARBA00022741"/>
    </source>
</evidence>
<dbReference type="Gene3D" id="3.30.420.40">
    <property type="match status" value="2"/>
</dbReference>
<evidence type="ECO:0000256" key="4">
    <source>
        <dbReference type="ARBA" id="ARBA00022777"/>
    </source>
</evidence>
<dbReference type="AlphaFoldDB" id="A0A6J6HJ99"/>
<dbReference type="GO" id="GO:0005524">
    <property type="term" value="F:ATP binding"/>
    <property type="evidence" value="ECO:0007669"/>
    <property type="project" value="UniProtKB-KW"/>
</dbReference>
<evidence type="ECO:0000256" key="2">
    <source>
        <dbReference type="ARBA" id="ARBA00022679"/>
    </source>
</evidence>
<keyword evidence="3" id="KW-0547">Nucleotide-binding</keyword>
<evidence type="ECO:0000256" key="6">
    <source>
        <dbReference type="ARBA" id="ARBA00023157"/>
    </source>
</evidence>
<dbReference type="PANTHER" id="PTHR10196:SF93">
    <property type="entry name" value="L-RHAMNULOKINASE"/>
    <property type="match status" value="1"/>
</dbReference>
<dbReference type="EMBL" id="CAEZUQ010000093">
    <property type="protein sequence ID" value="CAB4611365.1"/>
    <property type="molecule type" value="Genomic_DNA"/>
</dbReference>
<dbReference type="InterPro" id="IPR018485">
    <property type="entry name" value="FGGY_C"/>
</dbReference>
<feature type="domain" description="Carbohydrate kinase FGGY C-terminal" evidence="9">
    <location>
        <begin position="249"/>
        <end position="437"/>
    </location>
</feature>
<gene>
    <name evidence="10" type="ORF">UFOPK1842_00791</name>
</gene>
<reference evidence="10" key="1">
    <citation type="submission" date="2020-05" db="EMBL/GenBank/DDBJ databases">
        <authorList>
            <person name="Chiriac C."/>
            <person name="Salcher M."/>
            <person name="Ghai R."/>
            <person name="Kavagutti S V."/>
        </authorList>
    </citation>
    <scope>NUCLEOTIDE SEQUENCE</scope>
</reference>
<organism evidence="10">
    <name type="scientific">freshwater metagenome</name>
    <dbReference type="NCBI Taxonomy" id="449393"/>
    <lineage>
        <taxon>unclassified sequences</taxon>
        <taxon>metagenomes</taxon>
        <taxon>ecological metagenomes</taxon>
    </lineage>
</organism>
<keyword evidence="4" id="KW-0418">Kinase</keyword>
<protein>
    <submittedName>
        <fullName evidence="10">Unannotated protein</fullName>
    </submittedName>
</protein>
<proteinExistence type="inferred from homology"/>
<dbReference type="InterPro" id="IPR018484">
    <property type="entry name" value="FGGY_N"/>
</dbReference>
<keyword evidence="5" id="KW-0067">ATP-binding</keyword>
<dbReference type="SUPFAM" id="SSF53067">
    <property type="entry name" value="Actin-like ATPase domain"/>
    <property type="match status" value="2"/>
</dbReference>
<dbReference type="Pfam" id="PF00370">
    <property type="entry name" value="FGGY_N"/>
    <property type="match status" value="1"/>
</dbReference>
<keyword evidence="2" id="KW-0808">Transferase</keyword>
<dbReference type="GO" id="GO:0004370">
    <property type="term" value="F:glycerol kinase activity"/>
    <property type="evidence" value="ECO:0007669"/>
    <property type="project" value="TreeGrafter"/>
</dbReference>
<evidence type="ECO:0000256" key="1">
    <source>
        <dbReference type="ARBA" id="ARBA00009156"/>
    </source>
</evidence>
<feature type="domain" description="Carbohydrate kinase FGGY N-terminal" evidence="8">
    <location>
        <begin position="4"/>
        <end position="239"/>
    </location>
</feature>
<dbReference type="GO" id="GO:0019301">
    <property type="term" value="P:rhamnose catabolic process"/>
    <property type="evidence" value="ECO:0007669"/>
    <property type="project" value="InterPro"/>
</dbReference>
<evidence type="ECO:0000259" key="8">
    <source>
        <dbReference type="Pfam" id="PF00370"/>
    </source>
</evidence>
<evidence type="ECO:0000313" key="10">
    <source>
        <dbReference type="EMBL" id="CAB4611365.1"/>
    </source>
</evidence>
<dbReference type="CDD" id="cd07771">
    <property type="entry name" value="ASKHA_NBD_FGGY_RhaB-like"/>
    <property type="match status" value="1"/>
</dbReference>
<evidence type="ECO:0000256" key="7">
    <source>
        <dbReference type="ARBA" id="ARBA00023308"/>
    </source>
</evidence>
<comment type="similarity">
    <text evidence="1">Belongs to the FGGY kinase family.</text>
</comment>